<name>A0AA36HRC1_9DINO</name>
<sequence length="109" mass="12648">MDLELPEIPPKLVNAFVDEDGDVRVKEDSLRDVLSRFRSFSAEAASKVLDTLRLEFLEEIRTLRNASELARGDLKQESWRRNSPARTPSRTWRTPCGRTRWSWRCTKAG</sequence>
<dbReference type="EMBL" id="CAUJNA010000224">
    <property type="protein sequence ID" value="CAJ1373909.1"/>
    <property type="molecule type" value="Genomic_DNA"/>
</dbReference>
<comment type="caution">
    <text evidence="2">The sequence shown here is derived from an EMBL/GenBank/DDBJ whole genome shotgun (WGS) entry which is preliminary data.</text>
</comment>
<keyword evidence="3" id="KW-1185">Reference proteome</keyword>
<accession>A0AA36HRC1</accession>
<organism evidence="2 3">
    <name type="scientific">Effrenium voratum</name>
    <dbReference type="NCBI Taxonomy" id="2562239"/>
    <lineage>
        <taxon>Eukaryota</taxon>
        <taxon>Sar</taxon>
        <taxon>Alveolata</taxon>
        <taxon>Dinophyceae</taxon>
        <taxon>Suessiales</taxon>
        <taxon>Symbiodiniaceae</taxon>
        <taxon>Effrenium</taxon>
    </lineage>
</organism>
<dbReference type="Proteomes" id="UP001178507">
    <property type="component" value="Unassembled WGS sequence"/>
</dbReference>
<reference evidence="2" key="1">
    <citation type="submission" date="2023-08" db="EMBL/GenBank/DDBJ databases">
        <authorList>
            <person name="Chen Y."/>
            <person name="Shah S."/>
            <person name="Dougan E. K."/>
            <person name="Thang M."/>
            <person name="Chan C."/>
        </authorList>
    </citation>
    <scope>NUCLEOTIDE SEQUENCE</scope>
</reference>
<proteinExistence type="predicted"/>
<feature type="region of interest" description="Disordered" evidence="1">
    <location>
        <begin position="74"/>
        <end position="94"/>
    </location>
</feature>
<dbReference type="AlphaFoldDB" id="A0AA36HRC1"/>
<evidence type="ECO:0000256" key="1">
    <source>
        <dbReference type="SAM" id="MobiDB-lite"/>
    </source>
</evidence>
<evidence type="ECO:0000313" key="3">
    <source>
        <dbReference type="Proteomes" id="UP001178507"/>
    </source>
</evidence>
<evidence type="ECO:0000313" key="2">
    <source>
        <dbReference type="EMBL" id="CAJ1373909.1"/>
    </source>
</evidence>
<gene>
    <name evidence="2" type="ORF">EVOR1521_LOCUS3600</name>
</gene>
<protein>
    <submittedName>
        <fullName evidence="2">Uncharacterized protein</fullName>
    </submittedName>
</protein>